<comment type="function">
    <text evidence="1">Central component in molecular interactions underlying sperm crawling. Forms an extensive filament system that extends from sperm villipoda, along the leading edge of the pseudopod.</text>
</comment>
<dbReference type="Gene3D" id="2.60.40.10">
    <property type="entry name" value="Immunoglobulins"/>
    <property type="match status" value="1"/>
</dbReference>
<dbReference type="InterPro" id="IPR013783">
    <property type="entry name" value="Ig-like_fold"/>
</dbReference>
<dbReference type="InterPro" id="IPR000535">
    <property type="entry name" value="MSP_dom"/>
</dbReference>
<dbReference type="Pfam" id="PF00635">
    <property type="entry name" value="Motile_Sperm"/>
    <property type="match status" value="1"/>
</dbReference>
<organism evidence="3 4">
    <name type="scientific">Caenorhabditis auriculariae</name>
    <dbReference type="NCBI Taxonomy" id="2777116"/>
    <lineage>
        <taxon>Eukaryota</taxon>
        <taxon>Metazoa</taxon>
        <taxon>Ecdysozoa</taxon>
        <taxon>Nematoda</taxon>
        <taxon>Chromadorea</taxon>
        <taxon>Rhabditida</taxon>
        <taxon>Rhabditina</taxon>
        <taxon>Rhabditomorpha</taxon>
        <taxon>Rhabditoidea</taxon>
        <taxon>Rhabditidae</taxon>
        <taxon>Peloderinae</taxon>
        <taxon>Caenorhabditis</taxon>
    </lineage>
</organism>
<comment type="caution">
    <text evidence="3">The sequence shown here is derived from an EMBL/GenBank/DDBJ whole genome shotgun (WGS) entry which is preliminary data.</text>
</comment>
<evidence type="ECO:0000313" key="3">
    <source>
        <dbReference type="EMBL" id="CAD6190090.1"/>
    </source>
</evidence>
<feature type="domain" description="MSP" evidence="2">
    <location>
        <begin position="40"/>
        <end position="167"/>
    </location>
</feature>
<name>A0A8S1HAM3_9PELO</name>
<evidence type="ECO:0000259" key="2">
    <source>
        <dbReference type="PROSITE" id="PS50202"/>
    </source>
</evidence>
<sequence length="180" mass="20468">MTGQLSGNDKYATAHSDRESISTVQGMMGVWVPGSSPNRELSIHPRWVIFHSKTAYKQPLFTKIQLKNPDPFTIAFALKARQKIFKISHNHGILKPGEERAIKLFLLGSEDWPLGTNEYVQQKIRIAVENIRVPENITPSCSLEGSRIAKEVFRRSANEFPLERMYTKINVLLEKFEGDA</sequence>
<keyword evidence="1" id="KW-0963">Cytoplasm</keyword>
<dbReference type="EMBL" id="CAJGYM010000014">
    <property type="protein sequence ID" value="CAD6190090.1"/>
    <property type="molecule type" value="Genomic_DNA"/>
</dbReference>
<dbReference type="AlphaFoldDB" id="A0A8S1HAM3"/>
<dbReference type="OrthoDB" id="5783490at2759"/>
<dbReference type="Proteomes" id="UP000835052">
    <property type="component" value="Unassembled WGS sequence"/>
</dbReference>
<reference evidence="3" key="1">
    <citation type="submission" date="2020-10" db="EMBL/GenBank/DDBJ databases">
        <authorList>
            <person name="Kikuchi T."/>
        </authorList>
    </citation>
    <scope>NUCLEOTIDE SEQUENCE</scope>
    <source>
        <strain evidence="3">NKZ352</strain>
    </source>
</reference>
<protein>
    <recommendedName>
        <fullName evidence="1">Major sperm protein</fullName>
    </recommendedName>
</protein>
<keyword evidence="1" id="KW-0206">Cytoskeleton</keyword>
<dbReference type="SUPFAM" id="SSF49354">
    <property type="entry name" value="PapD-like"/>
    <property type="match status" value="1"/>
</dbReference>
<evidence type="ECO:0000313" key="4">
    <source>
        <dbReference type="Proteomes" id="UP000835052"/>
    </source>
</evidence>
<dbReference type="PROSITE" id="PS50202">
    <property type="entry name" value="MSP"/>
    <property type="match status" value="1"/>
</dbReference>
<dbReference type="InterPro" id="IPR008962">
    <property type="entry name" value="PapD-like_sf"/>
</dbReference>
<accession>A0A8S1HAM3</accession>
<proteinExistence type="predicted"/>
<gene>
    <name evidence="3" type="ORF">CAUJ_LOCUS6009</name>
</gene>
<evidence type="ECO:0000256" key="1">
    <source>
        <dbReference type="RuleBase" id="RU003425"/>
    </source>
</evidence>
<keyword evidence="4" id="KW-1185">Reference proteome</keyword>